<protein>
    <submittedName>
        <fullName evidence="2">Uncharacterized protein</fullName>
    </submittedName>
</protein>
<name>A0A2V1E8H2_9PLEO</name>
<evidence type="ECO:0000313" key="3">
    <source>
        <dbReference type="Proteomes" id="UP000244855"/>
    </source>
</evidence>
<evidence type="ECO:0000256" key="1">
    <source>
        <dbReference type="SAM" id="MobiDB-lite"/>
    </source>
</evidence>
<evidence type="ECO:0000313" key="2">
    <source>
        <dbReference type="EMBL" id="PVI06821.1"/>
    </source>
</evidence>
<proteinExistence type="predicted"/>
<feature type="compositionally biased region" description="Polar residues" evidence="1">
    <location>
        <begin position="92"/>
        <end position="108"/>
    </location>
</feature>
<feature type="region of interest" description="Disordered" evidence="1">
    <location>
        <begin position="87"/>
        <end position="108"/>
    </location>
</feature>
<gene>
    <name evidence="2" type="ORF">DM02DRAFT_408906</name>
</gene>
<dbReference type="AlphaFoldDB" id="A0A2V1E8H2"/>
<accession>A0A2V1E8H2</accession>
<feature type="region of interest" description="Disordered" evidence="1">
    <location>
        <begin position="35"/>
        <end position="64"/>
    </location>
</feature>
<keyword evidence="3" id="KW-1185">Reference proteome</keyword>
<feature type="compositionally biased region" description="Basic residues" evidence="1">
    <location>
        <begin position="35"/>
        <end position="55"/>
    </location>
</feature>
<reference evidence="2 3" key="1">
    <citation type="journal article" date="2018" name="Sci. Rep.">
        <title>Comparative genomics provides insights into the lifestyle and reveals functional heterogeneity of dark septate endophytic fungi.</title>
        <authorList>
            <person name="Knapp D.G."/>
            <person name="Nemeth J.B."/>
            <person name="Barry K."/>
            <person name="Hainaut M."/>
            <person name="Henrissat B."/>
            <person name="Johnson J."/>
            <person name="Kuo A."/>
            <person name="Lim J.H.P."/>
            <person name="Lipzen A."/>
            <person name="Nolan M."/>
            <person name="Ohm R.A."/>
            <person name="Tamas L."/>
            <person name="Grigoriev I.V."/>
            <person name="Spatafora J.W."/>
            <person name="Nagy L.G."/>
            <person name="Kovacs G.M."/>
        </authorList>
    </citation>
    <scope>NUCLEOTIDE SEQUENCE [LARGE SCALE GENOMIC DNA]</scope>
    <source>
        <strain evidence="2 3">DSE2036</strain>
    </source>
</reference>
<sequence>MCIRAFGVLVWYANPTVNPIQSDWPLFLQTLTTKHHHQQTHTHKKKTPNKHHAIQRHPPSNRIANIRSSPIVTDRSILTDAQCARAHMASGGSPNNGTPTRSAQSHSYSHVTSHHNFFIHPHIAYIHTHNPFSFRRLPRKILKKRAVLNPCMNTKW</sequence>
<dbReference type="Proteomes" id="UP000244855">
    <property type="component" value="Unassembled WGS sequence"/>
</dbReference>
<organism evidence="2 3">
    <name type="scientific">Periconia macrospinosa</name>
    <dbReference type="NCBI Taxonomy" id="97972"/>
    <lineage>
        <taxon>Eukaryota</taxon>
        <taxon>Fungi</taxon>
        <taxon>Dikarya</taxon>
        <taxon>Ascomycota</taxon>
        <taxon>Pezizomycotina</taxon>
        <taxon>Dothideomycetes</taxon>
        <taxon>Pleosporomycetidae</taxon>
        <taxon>Pleosporales</taxon>
        <taxon>Massarineae</taxon>
        <taxon>Periconiaceae</taxon>
        <taxon>Periconia</taxon>
    </lineage>
</organism>
<dbReference type="EMBL" id="KZ805307">
    <property type="protein sequence ID" value="PVI06821.1"/>
    <property type="molecule type" value="Genomic_DNA"/>
</dbReference>